<accession>A0AAD7I805</accession>
<feature type="transmembrane region" description="Helical" evidence="2">
    <location>
        <begin position="508"/>
        <end position="525"/>
    </location>
</feature>
<evidence type="ECO:0000313" key="3">
    <source>
        <dbReference type="EMBL" id="KAJ7736310.1"/>
    </source>
</evidence>
<dbReference type="Proteomes" id="UP001215598">
    <property type="component" value="Unassembled WGS sequence"/>
</dbReference>
<evidence type="ECO:0000313" key="4">
    <source>
        <dbReference type="Proteomes" id="UP001215598"/>
    </source>
</evidence>
<proteinExistence type="predicted"/>
<comment type="caution">
    <text evidence="3">The sequence shown here is derived from an EMBL/GenBank/DDBJ whole genome shotgun (WGS) entry which is preliminary data.</text>
</comment>
<dbReference type="AlphaFoldDB" id="A0AAD7I805"/>
<feature type="transmembrane region" description="Helical" evidence="2">
    <location>
        <begin position="591"/>
        <end position="609"/>
    </location>
</feature>
<feature type="region of interest" description="Disordered" evidence="1">
    <location>
        <begin position="83"/>
        <end position="107"/>
    </location>
</feature>
<feature type="transmembrane region" description="Helical" evidence="2">
    <location>
        <begin position="471"/>
        <end position="488"/>
    </location>
</feature>
<evidence type="ECO:0008006" key="5">
    <source>
        <dbReference type="Google" id="ProtNLM"/>
    </source>
</evidence>
<evidence type="ECO:0000256" key="2">
    <source>
        <dbReference type="SAM" id="Phobius"/>
    </source>
</evidence>
<feature type="transmembrane region" description="Helical" evidence="2">
    <location>
        <begin position="415"/>
        <end position="435"/>
    </location>
</feature>
<feature type="transmembrane region" description="Helical" evidence="2">
    <location>
        <begin position="556"/>
        <end position="579"/>
    </location>
</feature>
<keyword evidence="2" id="KW-1133">Transmembrane helix</keyword>
<reference evidence="3" key="1">
    <citation type="submission" date="2023-03" db="EMBL/GenBank/DDBJ databases">
        <title>Massive genome expansion in bonnet fungi (Mycena s.s.) driven by repeated elements and novel gene families across ecological guilds.</title>
        <authorList>
            <consortium name="Lawrence Berkeley National Laboratory"/>
            <person name="Harder C.B."/>
            <person name="Miyauchi S."/>
            <person name="Viragh M."/>
            <person name="Kuo A."/>
            <person name="Thoen E."/>
            <person name="Andreopoulos B."/>
            <person name="Lu D."/>
            <person name="Skrede I."/>
            <person name="Drula E."/>
            <person name="Henrissat B."/>
            <person name="Morin E."/>
            <person name="Kohler A."/>
            <person name="Barry K."/>
            <person name="LaButti K."/>
            <person name="Morin E."/>
            <person name="Salamov A."/>
            <person name="Lipzen A."/>
            <person name="Mereny Z."/>
            <person name="Hegedus B."/>
            <person name="Baldrian P."/>
            <person name="Stursova M."/>
            <person name="Weitz H."/>
            <person name="Taylor A."/>
            <person name="Grigoriev I.V."/>
            <person name="Nagy L.G."/>
            <person name="Martin F."/>
            <person name="Kauserud H."/>
        </authorList>
    </citation>
    <scope>NUCLEOTIDE SEQUENCE</scope>
    <source>
        <strain evidence="3">CBHHK182m</strain>
    </source>
</reference>
<evidence type="ECO:0000256" key="1">
    <source>
        <dbReference type="SAM" id="MobiDB-lite"/>
    </source>
</evidence>
<keyword evidence="2" id="KW-0812">Transmembrane</keyword>
<organism evidence="3 4">
    <name type="scientific">Mycena metata</name>
    <dbReference type="NCBI Taxonomy" id="1033252"/>
    <lineage>
        <taxon>Eukaryota</taxon>
        <taxon>Fungi</taxon>
        <taxon>Dikarya</taxon>
        <taxon>Basidiomycota</taxon>
        <taxon>Agaricomycotina</taxon>
        <taxon>Agaricomycetes</taxon>
        <taxon>Agaricomycetidae</taxon>
        <taxon>Agaricales</taxon>
        <taxon>Marasmiineae</taxon>
        <taxon>Mycenaceae</taxon>
        <taxon>Mycena</taxon>
    </lineage>
</organism>
<protein>
    <recommendedName>
        <fullName evidence="5">WW domain-containing protein</fullName>
    </recommendedName>
</protein>
<sequence length="662" mass="73516">MPSSALASVLNKLRRLWGFLRRCPASALASIWHFVRFLPRSLAIRFAGRHGKRMFSFNPEDTWIFASSAPKLTELSTAQLQPPAALSTGYSTQNEPSPTSALGSPKTSSSVSSSLCLSTVTHDDVSPPSTVLSVVPILPERFARYRLRDTIPREKTEVERKCRIQPETFDLSADRVVPIGWKAVMHPEGARYFVDPQRRILTDTDLCDSRNLSNINRVVDLIVETVRTSSSDPARYSALLGEGTSSSSILPTLDLVIDIDPSHKNPEKGYYYFIDHSPTGRTAFWVHPFQAEELEVWDQIAGPISRKHLKHAMEAQYWQHCTMFPSALSLSKGDIRELKDLLAFSVADMTTSTRSTVSSSLEELRHWIAVAKHLQCDGLGSATAFAKIMDCFAQTKFLNFYGLPCARLNQDQSVYPARGGASYLFLLASPLLFYAPNAYLESLERSYVDGLVLTRIWKPFIFKLNVEWQEFTLIGTVLLAVNVAFLSVNSVDTLTANGHHTTVQTLSYVSTLASAGSIIIGSLLVRQNRTKLHDTAAGISTSIHRRTSKRFGLEPLAIIFSLPHSLAVWSMLAFFAAMLVACTSAVDVARITTGAVSAFVGVLVFWCVYDAWDMQAADQAPFGLILRRRIGMRFRRAWEAGMDLVPKLLVRAITEKQRGDAV</sequence>
<keyword evidence="2" id="KW-0472">Membrane</keyword>
<keyword evidence="4" id="KW-1185">Reference proteome</keyword>
<name>A0AAD7I805_9AGAR</name>
<gene>
    <name evidence="3" type="ORF">B0H16DRAFT_1574194</name>
</gene>
<feature type="compositionally biased region" description="Polar residues" evidence="1">
    <location>
        <begin position="88"/>
        <end position="106"/>
    </location>
</feature>
<dbReference type="EMBL" id="JARKIB010000122">
    <property type="protein sequence ID" value="KAJ7736310.1"/>
    <property type="molecule type" value="Genomic_DNA"/>
</dbReference>